<dbReference type="Proteomes" id="UP000887159">
    <property type="component" value="Unassembled WGS sequence"/>
</dbReference>
<proteinExistence type="predicted"/>
<evidence type="ECO:0000313" key="1">
    <source>
        <dbReference type="EMBL" id="GFY22278.1"/>
    </source>
</evidence>
<evidence type="ECO:0000313" key="2">
    <source>
        <dbReference type="Proteomes" id="UP000887159"/>
    </source>
</evidence>
<accession>A0A8X7B7M9</accession>
<gene>
    <name evidence="1" type="ORF">TNCV_3299211</name>
</gene>
<name>A0A8X7B7M9_TRICX</name>
<sequence length="96" mass="11190">MPKDGVNNKEDLDKTVMCKRTRRTTLFYICSADSGCKRMKQTSFIVSKLTELDGIRVDTEKKKYLKITLIEKGFLLEHTEAKISQFVSNTRQDVYY</sequence>
<comment type="caution">
    <text evidence="1">The sequence shown here is derived from an EMBL/GenBank/DDBJ whole genome shotgun (WGS) entry which is preliminary data.</text>
</comment>
<organism evidence="1 2">
    <name type="scientific">Trichonephila clavipes</name>
    <name type="common">Golden silk orbweaver</name>
    <name type="synonym">Nephila clavipes</name>
    <dbReference type="NCBI Taxonomy" id="2585209"/>
    <lineage>
        <taxon>Eukaryota</taxon>
        <taxon>Metazoa</taxon>
        <taxon>Ecdysozoa</taxon>
        <taxon>Arthropoda</taxon>
        <taxon>Chelicerata</taxon>
        <taxon>Arachnida</taxon>
        <taxon>Araneae</taxon>
        <taxon>Araneomorphae</taxon>
        <taxon>Entelegynae</taxon>
        <taxon>Araneoidea</taxon>
        <taxon>Nephilidae</taxon>
        <taxon>Trichonephila</taxon>
    </lineage>
</organism>
<keyword evidence="2" id="KW-1185">Reference proteome</keyword>
<reference evidence="1" key="1">
    <citation type="submission" date="2020-08" db="EMBL/GenBank/DDBJ databases">
        <title>Multicomponent nature underlies the extraordinary mechanical properties of spider dragline silk.</title>
        <authorList>
            <person name="Kono N."/>
            <person name="Nakamura H."/>
            <person name="Mori M."/>
            <person name="Yoshida Y."/>
            <person name="Ohtoshi R."/>
            <person name="Malay A.D."/>
            <person name="Moran D.A.P."/>
            <person name="Tomita M."/>
            <person name="Numata K."/>
            <person name="Arakawa K."/>
        </authorList>
    </citation>
    <scope>NUCLEOTIDE SEQUENCE</scope>
</reference>
<protein>
    <submittedName>
        <fullName evidence="1">Uncharacterized protein</fullName>
    </submittedName>
</protein>
<dbReference type="AlphaFoldDB" id="A0A8X7B7M9"/>
<dbReference type="EMBL" id="BMAU01021359">
    <property type="protein sequence ID" value="GFY22278.1"/>
    <property type="molecule type" value="Genomic_DNA"/>
</dbReference>